<proteinExistence type="predicted"/>
<accession>A0A0F9S2Y2</accession>
<organism evidence="1">
    <name type="scientific">marine sediment metagenome</name>
    <dbReference type="NCBI Taxonomy" id="412755"/>
    <lineage>
        <taxon>unclassified sequences</taxon>
        <taxon>metagenomes</taxon>
        <taxon>ecological metagenomes</taxon>
    </lineage>
</organism>
<gene>
    <name evidence="1" type="ORF">LCGC14_0522110</name>
</gene>
<dbReference type="AlphaFoldDB" id="A0A0F9S2Y2"/>
<protein>
    <submittedName>
        <fullName evidence="1">Uncharacterized protein</fullName>
    </submittedName>
</protein>
<reference evidence="1" key="1">
    <citation type="journal article" date="2015" name="Nature">
        <title>Complex archaea that bridge the gap between prokaryotes and eukaryotes.</title>
        <authorList>
            <person name="Spang A."/>
            <person name="Saw J.H."/>
            <person name="Jorgensen S.L."/>
            <person name="Zaremba-Niedzwiedzka K."/>
            <person name="Martijn J."/>
            <person name="Lind A.E."/>
            <person name="van Eijk R."/>
            <person name="Schleper C."/>
            <person name="Guy L."/>
            <person name="Ettema T.J."/>
        </authorList>
    </citation>
    <scope>NUCLEOTIDE SEQUENCE</scope>
</reference>
<dbReference type="EMBL" id="LAZR01000659">
    <property type="protein sequence ID" value="KKN61399.1"/>
    <property type="molecule type" value="Genomic_DNA"/>
</dbReference>
<name>A0A0F9S2Y2_9ZZZZ</name>
<comment type="caution">
    <text evidence="1">The sequence shown here is derived from an EMBL/GenBank/DDBJ whole genome shotgun (WGS) entry which is preliminary data.</text>
</comment>
<evidence type="ECO:0000313" key="1">
    <source>
        <dbReference type="EMBL" id="KKN61399.1"/>
    </source>
</evidence>
<sequence length="122" mass="13887">MVKQFENFAESVLSRGVDAALPRNLRDYWLGYLLEQANKLENNQDDADLTSILGAVILILQAKTGLTKIKISDEELQKYASQYCTELQLEAVHRNTEFSVSAATVESIFSDRDVEITKKRFR</sequence>